<proteinExistence type="predicted"/>
<sequence length="92" mass="10036">MLWALQQVCPTESSIMGSSLPYLTLGSFTLMFVRAQMTAHTSLIIFDCVFRRCPLLHPSRSDLLCYLLLLPLACCSTPAFVCALSVVAHAAA</sequence>
<keyword evidence="1" id="KW-1133">Transmembrane helix</keyword>
<name>A0A0D0A9E3_9AGAM</name>
<accession>A0A0D0A9E3</accession>
<dbReference type="AlphaFoldDB" id="A0A0D0A9E3"/>
<evidence type="ECO:0000256" key="1">
    <source>
        <dbReference type="SAM" id="Phobius"/>
    </source>
</evidence>
<keyword evidence="1" id="KW-0812">Transmembrane</keyword>
<gene>
    <name evidence="2" type="ORF">CY34DRAFT_799997</name>
</gene>
<feature type="transmembrane region" description="Helical" evidence="1">
    <location>
        <begin position="67"/>
        <end position="91"/>
    </location>
</feature>
<keyword evidence="1" id="KW-0472">Membrane</keyword>
<reference evidence="3" key="2">
    <citation type="submission" date="2015-01" db="EMBL/GenBank/DDBJ databases">
        <title>Evolutionary Origins and Diversification of the Mycorrhizal Mutualists.</title>
        <authorList>
            <consortium name="DOE Joint Genome Institute"/>
            <consortium name="Mycorrhizal Genomics Consortium"/>
            <person name="Kohler A."/>
            <person name="Kuo A."/>
            <person name="Nagy L.G."/>
            <person name="Floudas D."/>
            <person name="Copeland A."/>
            <person name="Barry K.W."/>
            <person name="Cichocki N."/>
            <person name="Veneault-Fourrey C."/>
            <person name="LaButti K."/>
            <person name="Lindquist E.A."/>
            <person name="Lipzen A."/>
            <person name="Lundell T."/>
            <person name="Morin E."/>
            <person name="Murat C."/>
            <person name="Riley R."/>
            <person name="Ohm R."/>
            <person name="Sun H."/>
            <person name="Tunlid A."/>
            <person name="Henrissat B."/>
            <person name="Grigoriev I.V."/>
            <person name="Hibbett D.S."/>
            <person name="Martin F."/>
        </authorList>
    </citation>
    <scope>NUCLEOTIDE SEQUENCE [LARGE SCALE GENOMIC DNA]</scope>
    <source>
        <strain evidence="3">UH-Slu-Lm8-n1</strain>
    </source>
</reference>
<reference evidence="2 3" key="1">
    <citation type="submission" date="2014-04" db="EMBL/GenBank/DDBJ databases">
        <authorList>
            <consortium name="DOE Joint Genome Institute"/>
            <person name="Kuo A."/>
            <person name="Ruytinx J."/>
            <person name="Rineau F."/>
            <person name="Colpaert J."/>
            <person name="Kohler A."/>
            <person name="Nagy L.G."/>
            <person name="Floudas D."/>
            <person name="Copeland A."/>
            <person name="Barry K.W."/>
            <person name="Cichocki N."/>
            <person name="Veneault-Fourrey C."/>
            <person name="LaButti K."/>
            <person name="Lindquist E.A."/>
            <person name="Lipzen A."/>
            <person name="Lundell T."/>
            <person name="Morin E."/>
            <person name="Murat C."/>
            <person name="Sun H."/>
            <person name="Tunlid A."/>
            <person name="Henrissat B."/>
            <person name="Grigoriev I.V."/>
            <person name="Hibbett D.S."/>
            <person name="Martin F."/>
            <person name="Nordberg H.P."/>
            <person name="Cantor M.N."/>
            <person name="Hua S.X."/>
        </authorList>
    </citation>
    <scope>NUCLEOTIDE SEQUENCE [LARGE SCALE GENOMIC DNA]</scope>
    <source>
        <strain evidence="2 3">UH-Slu-Lm8-n1</strain>
    </source>
</reference>
<feature type="transmembrane region" description="Helical" evidence="1">
    <location>
        <begin position="20"/>
        <end position="46"/>
    </location>
</feature>
<keyword evidence="3" id="KW-1185">Reference proteome</keyword>
<dbReference type="EMBL" id="KN835154">
    <property type="protein sequence ID" value="KIK46830.1"/>
    <property type="molecule type" value="Genomic_DNA"/>
</dbReference>
<dbReference type="InParanoid" id="A0A0D0A9E3"/>
<evidence type="ECO:0000313" key="2">
    <source>
        <dbReference type="EMBL" id="KIK46830.1"/>
    </source>
</evidence>
<protein>
    <submittedName>
        <fullName evidence="2">Uncharacterized protein</fullName>
    </submittedName>
</protein>
<dbReference type="Proteomes" id="UP000054485">
    <property type="component" value="Unassembled WGS sequence"/>
</dbReference>
<organism evidence="2 3">
    <name type="scientific">Suillus luteus UH-Slu-Lm8-n1</name>
    <dbReference type="NCBI Taxonomy" id="930992"/>
    <lineage>
        <taxon>Eukaryota</taxon>
        <taxon>Fungi</taxon>
        <taxon>Dikarya</taxon>
        <taxon>Basidiomycota</taxon>
        <taxon>Agaricomycotina</taxon>
        <taxon>Agaricomycetes</taxon>
        <taxon>Agaricomycetidae</taxon>
        <taxon>Boletales</taxon>
        <taxon>Suillineae</taxon>
        <taxon>Suillaceae</taxon>
        <taxon>Suillus</taxon>
    </lineage>
</organism>
<evidence type="ECO:0000313" key="3">
    <source>
        <dbReference type="Proteomes" id="UP000054485"/>
    </source>
</evidence>
<dbReference type="HOGENOM" id="CLU_2414756_0_0_1"/>